<accession>A0AAV3WFN6</accession>
<proteinExistence type="predicted"/>
<dbReference type="RefSeq" id="WP_226577056.1">
    <property type="nucleotide sequence ID" value="NZ_BLAY01000017.1"/>
</dbReference>
<reference evidence="2" key="1">
    <citation type="submission" date="2019-10" db="EMBL/GenBank/DDBJ databases">
        <title>Draft genome sequece of Microseira wollei NIES-4236.</title>
        <authorList>
            <person name="Yamaguchi H."/>
            <person name="Suzuki S."/>
            <person name="Kawachi M."/>
        </authorList>
    </citation>
    <scope>NUCLEOTIDE SEQUENCE</scope>
    <source>
        <strain evidence="2">NIES-4236</strain>
    </source>
</reference>
<dbReference type="Proteomes" id="UP001050975">
    <property type="component" value="Unassembled WGS sequence"/>
</dbReference>
<sequence length="162" mass="19104">MTFISVTRLRLRSRRYLPSFLWNVFLSTWQVINTKGFKGGKLLVDAHQTYWTMTAWEEQAAMKIYRNAGAHRSVMPKIQDWCDEASAVHWRQEDDNLPDWIEVHERLIKEGFLTKLSKPSPAHLERNIPQPKSSKAELRLHPRIKQRTPRNRVSVKNKKPGF</sequence>
<evidence type="ECO:0008006" key="4">
    <source>
        <dbReference type="Google" id="ProtNLM"/>
    </source>
</evidence>
<feature type="compositionally biased region" description="Basic residues" evidence="1">
    <location>
        <begin position="141"/>
        <end position="162"/>
    </location>
</feature>
<name>A0AAV3WFN6_9CYAN</name>
<keyword evidence="3" id="KW-1185">Reference proteome</keyword>
<dbReference type="InterPro" id="IPR011008">
    <property type="entry name" value="Dimeric_a/b-barrel"/>
</dbReference>
<evidence type="ECO:0000313" key="3">
    <source>
        <dbReference type="Proteomes" id="UP001050975"/>
    </source>
</evidence>
<dbReference type="EMBL" id="BLAY01000017">
    <property type="protein sequence ID" value="GET36774.1"/>
    <property type="molecule type" value="Genomic_DNA"/>
</dbReference>
<comment type="caution">
    <text evidence="2">The sequence shown here is derived from an EMBL/GenBank/DDBJ whole genome shotgun (WGS) entry which is preliminary data.</text>
</comment>
<organism evidence="2 3">
    <name type="scientific">Microseira wollei NIES-4236</name>
    <dbReference type="NCBI Taxonomy" id="2530354"/>
    <lineage>
        <taxon>Bacteria</taxon>
        <taxon>Bacillati</taxon>
        <taxon>Cyanobacteriota</taxon>
        <taxon>Cyanophyceae</taxon>
        <taxon>Oscillatoriophycideae</taxon>
        <taxon>Aerosakkonematales</taxon>
        <taxon>Aerosakkonemataceae</taxon>
        <taxon>Microseira</taxon>
    </lineage>
</organism>
<evidence type="ECO:0000313" key="2">
    <source>
        <dbReference type="EMBL" id="GET36774.1"/>
    </source>
</evidence>
<dbReference type="SUPFAM" id="SSF54909">
    <property type="entry name" value="Dimeric alpha+beta barrel"/>
    <property type="match status" value="1"/>
</dbReference>
<dbReference type="AlphaFoldDB" id="A0AAV3WFN6"/>
<gene>
    <name evidence="2" type="ORF">MiSe_15260</name>
</gene>
<feature type="region of interest" description="Disordered" evidence="1">
    <location>
        <begin position="120"/>
        <end position="162"/>
    </location>
</feature>
<evidence type="ECO:0000256" key="1">
    <source>
        <dbReference type="SAM" id="MobiDB-lite"/>
    </source>
</evidence>
<protein>
    <recommendedName>
        <fullName evidence="4">DUF3291 domain-containing protein</fullName>
    </recommendedName>
</protein>